<sequence length="189" mass="20590">MFHHYSYVPHRRLFYGLIWALAVVELGLTATHIQFTRSHFGTHEAIVAELLVTSILTLLWVPVTLIFHRRAPDLDGNLNTRGHGRFGGLHHESSGNIVLWIMWLVGAAIAAHRWPTRLFTGFGRQGDILLALVAIAFVEFGLMTLVKVLALMEYSALGVSGYAGPGARTEKNGTVAAGPNTATTGPPVV</sequence>
<evidence type="ECO:0000313" key="4">
    <source>
        <dbReference type="Proteomes" id="UP000623467"/>
    </source>
</evidence>
<dbReference type="AlphaFoldDB" id="A0A8H6ZKB2"/>
<feature type="region of interest" description="Disordered" evidence="1">
    <location>
        <begin position="170"/>
        <end position="189"/>
    </location>
</feature>
<dbReference type="OrthoDB" id="3227739at2759"/>
<keyword evidence="2" id="KW-1133">Transmembrane helix</keyword>
<feature type="transmembrane region" description="Helical" evidence="2">
    <location>
        <begin position="12"/>
        <end position="33"/>
    </location>
</feature>
<keyword evidence="4" id="KW-1185">Reference proteome</keyword>
<feature type="transmembrane region" description="Helical" evidence="2">
    <location>
        <begin position="45"/>
        <end position="67"/>
    </location>
</feature>
<feature type="compositionally biased region" description="Polar residues" evidence="1">
    <location>
        <begin position="180"/>
        <end position="189"/>
    </location>
</feature>
<proteinExistence type="predicted"/>
<protein>
    <submittedName>
        <fullName evidence="3">Uncharacterized protein</fullName>
    </submittedName>
</protein>
<organism evidence="3 4">
    <name type="scientific">Mycena sanguinolenta</name>
    <dbReference type="NCBI Taxonomy" id="230812"/>
    <lineage>
        <taxon>Eukaryota</taxon>
        <taxon>Fungi</taxon>
        <taxon>Dikarya</taxon>
        <taxon>Basidiomycota</taxon>
        <taxon>Agaricomycotina</taxon>
        <taxon>Agaricomycetes</taxon>
        <taxon>Agaricomycetidae</taxon>
        <taxon>Agaricales</taxon>
        <taxon>Marasmiineae</taxon>
        <taxon>Mycenaceae</taxon>
        <taxon>Mycena</taxon>
    </lineage>
</organism>
<accession>A0A8H6ZKB2</accession>
<dbReference type="Proteomes" id="UP000623467">
    <property type="component" value="Unassembled WGS sequence"/>
</dbReference>
<keyword evidence="2" id="KW-0472">Membrane</keyword>
<name>A0A8H6ZKB2_9AGAR</name>
<gene>
    <name evidence="3" type="ORF">MSAN_00220000</name>
</gene>
<evidence type="ECO:0000313" key="3">
    <source>
        <dbReference type="EMBL" id="KAF7377961.1"/>
    </source>
</evidence>
<feature type="transmembrane region" description="Helical" evidence="2">
    <location>
        <begin position="97"/>
        <end position="116"/>
    </location>
</feature>
<evidence type="ECO:0000256" key="2">
    <source>
        <dbReference type="SAM" id="Phobius"/>
    </source>
</evidence>
<feature type="transmembrane region" description="Helical" evidence="2">
    <location>
        <begin position="128"/>
        <end position="152"/>
    </location>
</feature>
<keyword evidence="2" id="KW-0812">Transmembrane</keyword>
<dbReference type="EMBL" id="JACAZH010000001">
    <property type="protein sequence ID" value="KAF7377961.1"/>
    <property type="molecule type" value="Genomic_DNA"/>
</dbReference>
<comment type="caution">
    <text evidence="3">The sequence shown here is derived from an EMBL/GenBank/DDBJ whole genome shotgun (WGS) entry which is preliminary data.</text>
</comment>
<evidence type="ECO:0000256" key="1">
    <source>
        <dbReference type="SAM" id="MobiDB-lite"/>
    </source>
</evidence>
<reference evidence="3" key="1">
    <citation type="submission" date="2020-05" db="EMBL/GenBank/DDBJ databases">
        <title>Mycena genomes resolve the evolution of fungal bioluminescence.</title>
        <authorList>
            <person name="Tsai I.J."/>
        </authorList>
    </citation>
    <scope>NUCLEOTIDE SEQUENCE</scope>
    <source>
        <strain evidence="3">160909Yilan</strain>
    </source>
</reference>